<evidence type="ECO:0000259" key="4">
    <source>
        <dbReference type="PROSITE" id="PS00662"/>
    </source>
</evidence>
<proteinExistence type="inferred from homology"/>
<dbReference type="Gene3D" id="3.40.50.300">
    <property type="entry name" value="P-loop containing nucleotide triphosphate hydrolases"/>
    <property type="match status" value="1"/>
</dbReference>
<dbReference type="PROSITE" id="PS00662">
    <property type="entry name" value="T2SP_E"/>
    <property type="match status" value="1"/>
</dbReference>
<dbReference type="SUPFAM" id="SSF160246">
    <property type="entry name" value="EspE N-terminal domain-like"/>
    <property type="match status" value="1"/>
</dbReference>
<evidence type="ECO:0000313" key="5">
    <source>
        <dbReference type="EMBL" id="PIV46896.1"/>
    </source>
</evidence>
<dbReference type="PANTHER" id="PTHR30258">
    <property type="entry name" value="TYPE II SECRETION SYSTEM PROTEIN GSPE-RELATED"/>
    <property type="match status" value="1"/>
</dbReference>
<dbReference type="SMART" id="SM00382">
    <property type="entry name" value="AAA"/>
    <property type="match status" value="1"/>
</dbReference>
<gene>
    <name evidence="5" type="ORF">COS21_02865</name>
</gene>
<dbReference type="EMBL" id="PETV01000076">
    <property type="protein sequence ID" value="PIV46896.1"/>
    <property type="molecule type" value="Genomic_DNA"/>
</dbReference>
<organism evidence="5 6">
    <name type="scientific">bacterium (Candidatus Gribaldobacteria) CG02_land_8_20_14_3_00_41_15</name>
    <dbReference type="NCBI Taxonomy" id="2014270"/>
    <lineage>
        <taxon>Bacteria</taxon>
        <taxon>Candidatus Gribaldobacteria</taxon>
    </lineage>
</organism>
<dbReference type="SUPFAM" id="SSF52540">
    <property type="entry name" value="P-loop containing nucleoside triphosphate hydrolases"/>
    <property type="match status" value="1"/>
</dbReference>
<comment type="caution">
    <text evidence="5">The sequence shown here is derived from an EMBL/GenBank/DDBJ whole genome shotgun (WGS) entry which is preliminary data.</text>
</comment>
<keyword evidence="2" id="KW-0547">Nucleotide-binding</keyword>
<dbReference type="Pfam" id="PF05157">
    <property type="entry name" value="MshEN"/>
    <property type="match status" value="1"/>
</dbReference>
<dbReference type="PANTHER" id="PTHR30258:SF1">
    <property type="entry name" value="PROTEIN TRANSPORT PROTEIN HOFB HOMOLOG"/>
    <property type="match status" value="1"/>
</dbReference>
<accession>A0A2M7DDF2</accession>
<evidence type="ECO:0000256" key="2">
    <source>
        <dbReference type="ARBA" id="ARBA00022741"/>
    </source>
</evidence>
<dbReference type="Gene3D" id="3.30.450.90">
    <property type="match status" value="1"/>
</dbReference>
<sequence length="579" mass="64708">MDIYQFLIKKKFFTKEEAIIWQKEVTEKGKTLEELMMAKDAAKEAEFFRWKAEALGVPLRKSLPEDIPHEVLSIIPRESADFYKITPLSVERNNNILAVGMVYPENQQAQEALKFLARQQKLSPQIYLITLSDFKKIFGKYQTAEKEVKQALATLKEEDDLFASEESLTAGKGGFNRLVEEAPTIKIVSVILRQAVEGDASDIHIEPSRDQLRVRYRLDGVLYSSLILPKSVHAAVVGRIKILSRLKIDETRLPQDGRFSIKIEQKLVDFRVSTLPTSLGEKVVLRVLDASEGIKKLSDLGLAGHNLILMEKAIKLPYKMILVTGPTGSGKTTTLYSMLKLVNNEEVNIVTLEDPIEYFMAGVNQSQVNSDIGYTFVNGLRQILRQDPDIIMVGEIRDEETANLAVQAALTGHLVFSTLHTNSAVGAIARLIDMNIKPFLIPASLNTVLAQRLIRLLCPFCKKKTILNGELRKYVSEKIELLPSAEKTRASQAIEEMAVFQAVGCAKCNNSGYSGRVGIFESLEINDDLAELILNKSGEREIFAVARKQGMFTMEEDGVIKALEGITSLEEVMRTTAEN</sequence>
<dbReference type="GO" id="GO:0016887">
    <property type="term" value="F:ATP hydrolysis activity"/>
    <property type="evidence" value="ECO:0007669"/>
    <property type="project" value="TreeGrafter"/>
</dbReference>
<dbReference type="InterPro" id="IPR027417">
    <property type="entry name" value="P-loop_NTPase"/>
</dbReference>
<reference evidence="6" key="1">
    <citation type="submission" date="2017-09" db="EMBL/GenBank/DDBJ databases">
        <title>Depth-based differentiation of microbial function through sediment-hosted aquifers and enrichment of novel symbionts in the deep terrestrial subsurface.</title>
        <authorList>
            <person name="Probst A.J."/>
            <person name="Ladd B."/>
            <person name="Jarett J.K."/>
            <person name="Geller-Mcgrath D.E."/>
            <person name="Sieber C.M.K."/>
            <person name="Emerson J.B."/>
            <person name="Anantharaman K."/>
            <person name="Thomas B.C."/>
            <person name="Malmstrom R."/>
            <person name="Stieglmeier M."/>
            <person name="Klingl A."/>
            <person name="Woyke T."/>
            <person name="Ryan C.M."/>
            <person name="Banfield J.F."/>
        </authorList>
    </citation>
    <scope>NUCLEOTIDE SEQUENCE [LARGE SCALE GENOMIC DNA]</scope>
</reference>
<dbReference type="Proteomes" id="UP000229030">
    <property type="component" value="Unassembled WGS sequence"/>
</dbReference>
<dbReference type="GO" id="GO:0005886">
    <property type="term" value="C:plasma membrane"/>
    <property type="evidence" value="ECO:0007669"/>
    <property type="project" value="TreeGrafter"/>
</dbReference>
<dbReference type="CDD" id="cd01129">
    <property type="entry name" value="PulE-GspE-like"/>
    <property type="match status" value="1"/>
</dbReference>
<evidence type="ECO:0000256" key="1">
    <source>
        <dbReference type="ARBA" id="ARBA00006611"/>
    </source>
</evidence>
<dbReference type="AlphaFoldDB" id="A0A2M7DDF2"/>
<dbReference type="InterPro" id="IPR003593">
    <property type="entry name" value="AAA+_ATPase"/>
</dbReference>
<dbReference type="GO" id="GO:0005524">
    <property type="term" value="F:ATP binding"/>
    <property type="evidence" value="ECO:0007669"/>
    <property type="project" value="UniProtKB-KW"/>
</dbReference>
<dbReference type="Pfam" id="PF00437">
    <property type="entry name" value="T2SSE"/>
    <property type="match status" value="1"/>
</dbReference>
<evidence type="ECO:0000256" key="3">
    <source>
        <dbReference type="ARBA" id="ARBA00022840"/>
    </source>
</evidence>
<keyword evidence="3" id="KW-0067">ATP-binding</keyword>
<dbReference type="FunFam" id="3.40.50.300:FF:000398">
    <property type="entry name" value="Type IV pilus assembly ATPase PilB"/>
    <property type="match status" value="1"/>
</dbReference>
<name>A0A2M7DDF2_9BACT</name>
<feature type="domain" description="Bacterial type II secretion system protein E" evidence="4">
    <location>
        <begin position="384"/>
        <end position="398"/>
    </location>
</feature>
<evidence type="ECO:0000313" key="6">
    <source>
        <dbReference type="Proteomes" id="UP000229030"/>
    </source>
</evidence>
<dbReference type="InterPro" id="IPR037257">
    <property type="entry name" value="T2SS_E_N_sf"/>
</dbReference>
<dbReference type="InterPro" id="IPR001482">
    <property type="entry name" value="T2SS/T4SS_dom"/>
</dbReference>
<dbReference type="InterPro" id="IPR007831">
    <property type="entry name" value="T2SS_GspE_N"/>
</dbReference>
<comment type="similarity">
    <text evidence="1">Belongs to the GSP E family.</text>
</comment>
<protein>
    <recommendedName>
        <fullName evidence="4">Bacterial type II secretion system protein E domain-containing protein</fullName>
    </recommendedName>
</protein>